<sequence>MLEHLSWAAAAIAACGAVQTHRLASRWLEGPILPALAASLFTLAPVMLTAVQHSPSVVLGGGLLMASLDLLVRERPRTMTAGLVLGLASLIRPEMLLAAPILAALAAIETRPSAPLRFALGFVVPAAGWWVHQWRTSGLPMFNLSSYTFVGSFGDRPEHAVLRDFDLTPDRWPTTFRSALPGLWRKWIEFLPRAAWHALAATGATTGWLAPWGAWLLLRRSALRPATVACATLALLPVATMTLALPVALYLVPFLGLYALAAARGVGSRVGEGAARRWPARAWAPVLALLVAASTGPDLARAMVEARSRARLLAAERRGLAASKATAATRARPMFSDRPDFTAWTTGRPVLYVSRREYEALYPASGPIEGERAHGLPPRRVPRDTWFHAGYWAVGDSVP</sequence>
<evidence type="ECO:0000256" key="1">
    <source>
        <dbReference type="SAM" id="Phobius"/>
    </source>
</evidence>
<evidence type="ECO:0008006" key="4">
    <source>
        <dbReference type="Google" id="ProtNLM"/>
    </source>
</evidence>
<keyword evidence="1" id="KW-0812">Transmembrane</keyword>
<comment type="caution">
    <text evidence="2">The sequence shown here is derived from an EMBL/GenBank/DDBJ whole genome shotgun (WGS) entry which is preliminary data.</text>
</comment>
<dbReference type="AlphaFoldDB" id="A0A538TZK1"/>
<reference evidence="2 3" key="1">
    <citation type="journal article" date="2019" name="Nat. Microbiol.">
        <title>Mediterranean grassland soil C-N compound turnover is dependent on rainfall and depth, and is mediated by genomically divergent microorganisms.</title>
        <authorList>
            <person name="Diamond S."/>
            <person name="Andeer P.F."/>
            <person name="Li Z."/>
            <person name="Crits-Christoph A."/>
            <person name="Burstein D."/>
            <person name="Anantharaman K."/>
            <person name="Lane K.R."/>
            <person name="Thomas B.C."/>
            <person name="Pan C."/>
            <person name="Northen T.R."/>
            <person name="Banfield J.F."/>
        </authorList>
    </citation>
    <scope>NUCLEOTIDE SEQUENCE [LARGE SCALE GENOMIC DNA]</scope>
    <source>
        <strain evidence="2">WS_10</strain>
    </source>
</reference>
<gene>
    <name evidence="2" type="ORF">E6K80_13150</name>
</gene>
<dbReference type="Proteomes" id="UP000319836">
    <property type="component" value="Unassembled WGS sequence"/>
</dbReference>
<organism evidence="2 3">
    <name type="scientific">Eiseniibacteriota bacterium</name>
    <dbReference type="NCBI Taxonomy" id="2212470"/>
    <lineage>
        <taxon>Bacteria</taxon>
        <taxon>Candidatus Eiseniibacteriota</taxon>
    </lineage>
</organism>
<accession>A0A538TZK1</accession>
<proteinExistence type="predicted"/>
<keyword evidence="1" id="KW-0472">Membrane</keyword>
<keyword evidence="1" id="KW-1133">Transmembrane helix</keyword>
<dbReference type="EMBL" id="VBPA01000352">
    <property type="protein sequence ID" value="TMQ69001.1"/>
    <property type="molecule type" value="Genomic_DNA"/>
</dbReference>
<feature type="transmembrane region" description="Helical" evidence="1">
    <location>
        <begin position="230"/>
        <end position="260"/>
    </location>
</feature>
<name>A0A538TZK1_UNCEI</name>
<protein>
    <recommendedName>
        <fullName evidence="4">Glycosyltransferase RgtA/B/C/D-like domain-containing protein</fullName>
    </recommendedName>
</protein>
<evidence type="ECO:0000313" key="2">
    <source>
        <dbReference type="EMBL" id="TMQ69001.1"/>
    </source>
</evidence>
<feature type="transmembrane region" description="Helical" evidence="1">
    <location>
        <begin position="194"/>
        <end position="218"/>
    </location>
</feature>
<evidence type="ECO:0000313" key="3">
    <source>
        <dbReference type="Proteomes" id="UP000319836"/>
    </source>
</evidence>